<dbReference type="EMBL" id="GBRD01013474">
    <property type="protein sequence ID" value="JAG52352.1"/>
    <property type="molecule type" value="Transcribed_RNA"/>
</dbReference>
<dbReference type="EMBL" id="GBHO01018658">
    <property type="protein sequence ID" value="JAG24946.1"/>
    <property type="molecule type" value="Transcribed_RNA"/>
</dbReference>
<protein>
    <submittedName>
        <fullName evidence="1">Uncharacterized protein</fullName>
    </submittedName>
</protein>
<reference evidence="2" key="3">
    <citation type="submission" date="2014-09" db="EMBL/GenBank/DDBJ databases">
        <authorList>
            <person name="Magalhaes I.L.F."/>
            <person name="Oliveira U."/>
            <person name="Santos F.R."/>
            <person name="Vidigal T.H.D.A."/>
            <person name="Brescovit A.D."/>
            <person name="Santos A.J."/>
        </authorList>
    </citation>
    <scope>NUCLEOTIDE SEQUENCE</scope>
</reference>
<proteinExistence type="predicted"/>
<feature type="non-terminal residue" evidence="1">
    <location>
        <position position="1"/>
    </location>
</feature>
<evidence type="ECO:0000313" key="1">
    <source>
        <dbReference type="EMBL" id="JAG24946.1"/>
    </source>
</evidence>
<reference evidence="1" key="1">
    <citation type="journal article" date="2014" name="PLoS ONE">
        <title>Transcriptome-Based Identification of ABC Transporters in the Western Tarnished Plant Bug Lygus hesperus.</title>
        <authorList>
            <person name="Hull J.J."/>
            <person name="Chaney K."/>
            <person name="Geib S.M."/>
            <person name="Fabrick J.A."/>
            <person name="Brent C.S."/>
            <person name="Walsh D."/>
            <person name="Lavine L.C."/>
        </authorList>
    </citation>
    <scope>NUCLEOTIDE SEQUENCE</scope>
</reference>
<sequence length="214" mass="24428">IPKVKEFVDGYKKVGDKKNETLYIYISDDDRNCNLTVVEEEKSEEIKRKHVCVKEVTKTLKDEGTSTSIREQPEEPGKLSEAEIQYFKEHAEEWRVPKVKEFIGGQKYVEEDKIETLYVYQSIDGKNCHVTVEEEKTSGLIKRKHSCVMNVTELIKDEGASSSQKEKEEVEGEPIQLSPSEIDVFLLLADTGVFGIPAVKQFIGGIKRMRGRIL</sequence>
<gene>
    <name evidence="1" type="ORF">CM83_31266</name>
</gene>
<evidence type="ECO:0000313" key="2">
    <source>
        <dbReference type="EMBL" id="JAG52351.1"/>
    </source>
</evidence>
<reference evidence="1" key="2">
    <citation type="submission" date="2014-07" db="EMBL/GenBank/DDBJ databases">
        <authorList>
            <person name="Hull J."/>
        </authorList>
    </citation>
    <scope>NUCLEOTIDE SEQUENCE</scope>
</reference>
<dbReference type="EMBL" id="GBRD01013475">
    <property type="protein sequence ID" value="JAG52351.1"/>
    <property type="molecule type" value="Transcribed_RNA"/>
</dbReference>
<name>A0A0A9XZZ2_LYGHE</name>
<accession>A0A0A9XZZ2</accession>
<organism evidence="1">
    <name type="scientific">Lygus hesperus</name>
    <name type="common">Western plant bug</name>
    <dbReference type="NCBI Taxonomy" id="30085"/>
    <lineage>
        <taxon>Eukaryota</taxon>
        <taxon>Metazoa</taxon>
        <taxon>Ecdysozoa</taxon>
        <taxon>Arthropoda</taxon>
        <taxon>Hexapoda</taxon>
        <taxon>Insecta</taxon>
        <taxon>Pterygota</taxon>
        <taxon>Neoptera</taxon>
        <taxon>Paraneoptera</taxon>
        <taxon>Hemiptera</taxon>
        <taxon>Heteroptera</taxon>
        <taxon>Panheteroptera</taxon>
        <taxon>Cimicomorpha</taxon>
        <taxon>Miridae</taxon>
        <taxon>Mirini</taxon>
        <taxon>Lygus</taxon>
    </lineage>
</organism>
<dbReference type="AlphaFoldDB" id="A0A0A9XZZ2"/>